<comment type="caution">
    <text evidence="1">The sequence shown here is derived from an EMBL/GenBank/DDBJ whole genome shotgun (WGS) entry which is preliminary data.</text>
</comment>
<protein>
    <submittedName>
        <fullName evidence="1">Uncharacterized protein</fullName>
    </submittedName>
</protein>
<evidence type="ECO:0000313" key="1">
    <source>
        <dbReference type="EMBL" id="KAJ0174579.1"/>
    </source>
</evidence>
<organism evidence="1 2">
    <name type="scientific">Dendrolimus kikuchii</name>
    <dbReference type="NCBI Taxonomy" id="765133"/>
    <lineage>
        <taxon>Eukaryota</taxon>
        <taxon>Metazoa</taxon>
        <taxon>Ecdysozoa</taxon>
        <taxon>Arthropoda</taxon>
        <taxon>Hexapoda</taxon>
        <taxon>Insecta</taxon>
        <taxon>Pterygota</taxon>
        <taxon>Neoptera</taxon>
        <taxon>Endopterygota</taxon>
        <taxon>Lepidoptera</taxon>
        <taxon>Glossata</taxon>
        <taxon>Ditrysia</taxon>
        <taxon>Bombycoidea</taxon>
        <taxon>Lasiocampidae</taxon>
        <taxon>Dendrolimus</taxon>
    </lineage>
</organism>
<proteinExistence type="predicted"/>
<reference evidence="1 2" key="1">
    <citation type="journal article" date="2021" name="Front. Genet.">
        <title>Chromosome-Level Genome Assembly Reveals Significant Gene Expansion in the Toll and IMD Signaling Pathways of Dendrolimus kikuchii.</title>
        <authorList>
            <person name="Zhou J."/>
            <person name="Wu P."/>
            <person name="Xiong Z."/>
            <person name="Liu N."/>
            <person name="Zhao N."/>
            <person name="Ji M."/>
            <person name="Qiu Y."/>
            <person name="Yang B."/>
        </authorList>
    </citation>
    <scope>NUCLEOTIDE SEQUENCE [LARGE SCALE GENOMIC DNA]</scope>
    <source>
        <strain evidence="1">Ann1</strain>
    </source>
</reference>
<dbReference type="Proteomes" id="UP000824533">
    <property type="component" value="Linkage Group LG17"/>
</dbReference>
<gene>
    <name evidence="1" type="ORF">K1T71_009687</name>
</gene>
<name>A0ACC1CT39_9NEOP</name>
<evidence type="ECO:0000313" key="2">
    <source>
        <dbReference type="Proteomes" id="UP000824533"/>
    </source>
</evidence>
<dbReference type="EMBL" id="CM034403">
    <property type="protein sequence ID" value="KAJ0174579.1"/>
    <property type="molecule type" value="Genomic_DNA"/>
</dbReference>
<keyword evidence="2" id="KW-1185">Reference proteome</keyword>
<sequence length="500" mass="56123">MNETVQNKLIRKESSKEVTKDNVLETEDSSKFDDGPSSTRSTYESFFWFFCYTKMFIFRLAKDLTQSALSYFYSGPVLPDHIVNLMRVQQTLREQRESQTVTCSSEDDIGLQYEPVKKYNTSANNEKEQMFVIVDSSGVNNLSSKELLINKNKNATERISRNYIAVNIIQPDDMPSTSKDRNEMSLPQLKESDSDEHQMIDINLQSENEIPCDYDNDNDSIVISYLKNKDVIIDMEEISENSLDAYIPSYPGSPRSLFYGSDSSSASTDDTDFNLKKALEFLHADYELLMAAEIGNDKAVDRIIRKGANIHQVDHVGRNALHLAVCSGNVRAMELLLKAGVKPNVKDNVGMTPLSICLMRRPSFKVASLLFDYGAKVISRSNPMDTGLFLQFLMMCIPTSEEEKIVKLLIKKGALVNDPDAPGGRQALHFAAMSNNCDLIRILVELGADLYVINHRSETPREVAATFNCKEAEALLQDLEDRDSTLAESISVAVELNNSS</sequence>
<accession>A0ACC1CT39</accession>